<evidence type="ECO:0000256" key="1">
    <source>
        <dbReference type="SAM" id="SignalP"/>
    </source>
</evidence>
<dbReference type="GO" id="GO:0044877">
    <property type="term" value="F:protein-containing complex binding"/>
    <property type="evidence" value="ECO:0000318"/>
    <property type="project" value="GO_Central"/>
</dbReference>
<dbReference type="PANTHER" id="PTHR12126:SF16">
    <property type="entry name" value="MIOREX COMPLEX COMPONENT 2"/>
    <property type="match status" value="1"/>
</dbReference>
<dbReference type="InterPro" id="IPR036291">
    <property type="entry name" value="NAD(P)-bd_dom_sf"/>
</dbReference>
<evidence type="ECO:0000313" key="2">
    <source>
        <dbReference type="EMBL" id="EED90357.1"/>
    </source>
</evidence>
<sequence>MAKHTAIYLLLSLASGSVAIASIGRNNELDGTHHQHRHDASAASHLMCAFAGRGTGANFEIIMSHHRHGRGLNVALSSSRFSRWSGLAPRGHINQHHRPSDIVLRSSASTANIQDDANQSNPPFNTPSSQYPLVIIIGGSGFLGTQIRHQLQERDVHYISTSTPNTVVKNQGTNPGEEFVSLDLTSDNAEDEFYTLLLRSAGGDEGGKWKRISIISAMGTIGTKNDAQVNAALVRAISGAHRINSNESIDATVEKFVMIGNPKRVRKLARSVPFLKGYADGKEEAEAALRKYFGGKGCIIKPSLIYGGEEISLQPPRVPTNLGILASEVLGLYPIQALADSLPNTLAVPLAPPISVEMVAAAAINVALGIVDGYLEELDGKEAILMAGSVRGWREKKRLDKMLEEEKEELQKTSVDDRICSIEDLEDRFSEELRWRRINKLKDMLLDREYNKNDKDELAIMEELECLRPSSMKPAYDSKLNGQWNFVLSKDDLGTQLIKELLPPEYYLTDDASPSSPTPPWKALLSSVYELKGLFMRILDEQSQVQIVLSSKLCFGRIPIDIVFSTSLMATNYDEENDGCLFLERFENAEIGG</sequence>
<dbReference type="RefSeq" id="XP_002292382.1">
    <property type="nucleotide sequence ID" value="XM_002292346.1"/>
</dbReference>
<dbReference type="Gene3D" id="3.40.50.720">
    <property type="entry name" value="NAD(P)-binding Rossmann-like Domain"/>
    <property type="match status" value="1"/>
</dbReference>
<evidence type="ECO:0008006" key="4">
    <source>
        <dbReference type="Google" id="ProtNLM"/>
    </source>
</evidence>
<feature type="signal peptide" evidence="1">
    <location>
        <begin position="1"/>
        <end position="21"/>
    </location>
</feature>
<evidence type="ECO:0000313" key="3">
    <source>
        <dbReference type="Proteomes" id="UP000001449"/>
    </source>
</evidence>
<dbReference type="SUPFAM" id="SSF51735">
    <property type="entry name" value="NAD(P)-binding Rossmann-fold domains"/>
    <property type="match status" value="1"/>
</dbReference>
<dbReference type="GO" id="GO:0005739">
    <property type="term" value="C:mitochondrion"/>
    <property type="evidence" value="ECO:0000318"/>
    <property type="project" value="GO_Central"/>
</dbReference>
<dbReference type="EMBL" id="CM000645">
    <property type="protein sequence ID" value="EED90357.1"/>
    <property type="molecule type" value="Genomic_DNA"/>
</dbReference>
<reference evidence="2 3" key="1">
    <citation type="journal article" date="2004" name="Science">
        <title>The genome of the diatom Thalassiosira pseudonana: ecology, evolution, and metabolism.</title>
        <authorList>
            <person name="Armbrust E.V."/>
            <person name="Berges J.A."/>
            <person name="Bowler C."/>
            <person name="Green B.R."/>
            <person name="Martinez D."/>
            <person name="Putnam N.H."/>
            <person name="Zhou S."/>
            <person name="Allen A.E."/>
            <person name="Apt K.E."/>
            <person name="Bechner M."/>
            <person name="Brzezinski M.A."/>
            <person name="Chaal B.K."/>
            <person name="Chiovitti A."/>
            <person name="Davis A.K."/>
            <person name="Demarest M.S."/>
            <person name="Detter J.C."/>
            <person name="Glavina T."/>
            <person name="Goodstein D."/>
            <person name="Hadi M.Z."/>
            <person name="Hellsten U."/>
            <person name="Hildebrand M."/>
            <person name="Jenkins B.D."/>
            <person name="Jurka J."/>
            <person name="Kapitonov V.V."/>
            <person name="Kroger N."/>
            <person name="Lau W.W."/>
            <person name="Lane T.W."/>
            <person name="Larimer F.W."/>
            <person name="Lippmeier J.C."/>
            <person name="Lucas S."/>
            <person name="Medina M."/>
            <person name="Montsant A."/>
            <person name="Obornik M."/>
            <person name="Parker M.S."/>
            <person name="Palenik B."/>
            <person name="Pazour G.J."/>
            <person name="Richardson P.M."/>
            <person name="Rynearson T.A."/>
            <person name="Saito M.A."/>
            <person name="Schwartz D.C."/>
            <person name="Thamatrakoln K."/>
            <person name="Valentin K."/>
            <person name="Vardi A."/>
            <person name="Wilkerson F.P."/>
            <person name="Rokhsar D.S."/>
        </authorList>
    </citation>
    <scope>NUCLEOTIDE SEQUENCE [LARGE SCALE GENOMIC DNA]</scope>
    <source>
        <strain evidence="2 3">CCMP1335</strain>
    </source>
</reference>
<protein>
    <recommendedName>
        <fullName evidence="4">NAD-dependent epimerase/dehydratase domain-containing protein</fullName>
    </recommendedName>
</protein>
<dbReference type="InterPro" id="IPR051207">
    <property type="entry name" value="ComplexI_NDUFA9_subunit"/>
</dbReference>
<reference evidence="2 3" key="2">
    <citation type="journal article" date="2008" name="Nature">
        <title>The Phaeodactylum genome reveals the evolutionary history of diatom genomes.</title>
        <authorList>
            <person name="Bowler C."/>
            <person name="Allen A.E."/>
            <person name="Badger J.H."/>
            <person name="Grimwood J."/>
            <person name="Jabbari K."/>
            <person name="Kuo A."/>
            <person name="Maheswari U."/>
            <person name="Martens C."/>
            <person name="Maumus F."/>
            <person name="Otillar R.P."/>
            <person name="Rayko E."/>
            <person name="Salamov A."/>
            <person name="Vandepoele K."/>
            <person name="Beszteri B."/>
            <person name="Gruber A."/>
            <person name="Heijde M."/>
            <person name="Katinka M."/>
            <person name="Mock T."/>
            <person name="Valentin K."/>
            <person name="Verret F."/>
            <person name="Berges J.A."/>
            <person name="Brownlee C."/>
            <person name="Cadoret J.P."/>
            <person name="Chiovitti A."/>
            <person name="Choi C.J."/>
            <person name="Coesel S."/>
            <person name="De Martino A."/>
            <person name="Detter J.C."/>
            <person name="Durkin C."/>
            <person name="Falciatore A."/>
            <person name="Fournet J."/>
            <person name="Haruta M."/>
            <person name="Huysman M.J."/>
            <person name="Jenkins B.D."/>
            <person name="Jiroutova K."/>
            <person name="Jorgensen R.E."/>
            <person name="Joubert Y."/>
            <person name="Kaplan A."/>
            <person name="Kroger N."/>
            <person name="Kroth P.G."/>
            <person name="La Roche J."/>
            <person name="Lindquist E."/>
            <person name="Lommer M."/>
            <person name="Martin-Jezequel V."/>
            <person name="Lopez P.J."/>
            <person name="Lucas S."/>
            <person name="Mangogna M."/>
            <person name="McGinnis K."/>
            <person name="Medlin L.K."/>
            <person name="Montsant A."/>
            <person name="Oudot-Le Secq M.P."/>
            <person name="Napoli C."/>
            <person name="Obornik M."/>
            <person name="Parker M.S."/>
            <person name="Petit J.L."/>
            <person name="Porcel B.M."/>
            <person name="Poulsen N."/>
            <person name="Robison M."/>
            <person name="Rychlewski L."/>
            <person name="Rynearson T.A."/>
            <person name="Schmutz J."/>
            <person name="Shapiro H."/>
            <person name="Siaut M."/>
            <person name="Stanley M."/>
            <person name="Sussman M.R."/>
            <person name="Taylor A.R."/>
            <person name="Vardi A."/>
            <person name="von Dassow P."/>
            <person name="Vyverman W."/>
            <person name="Willis A."/>
            <person name="Wyrwicz L.S."/>
            <person name="Rokhsar D.S."/>
            <person name="Weissenbach J."/>
            <person name="Armbrust E.V."/>
            <person name="Green B.R."/>
            <person name="Van de Peer Y."/>
            <person name="Grigoriev I.V."/>
        </authorList>
    </citation>
    <scope>NUCLEOTIDE SEQUENCE [LARGE SCALE GENOMIC DNA]</scope>
    <source>
        <strain evidence="2 3">CCMP1335</strain>
    </source>
</reference>
<accession>B8C7Q3</accession>
<dbReference type="STRING" id="35128.B8C7Q3"/>
<dbReference type="GeneID" id="7444984"/>
<keyword evidence="1" id="KW-0732">Signal</keyword>
<dbReference type="HOGENOM" id="CLU_460458_0_0_1"/>
<keyword evidence="3" id="KW-1185">Reference proteome</keyword>
<proteinExistence type="predicted"/>
<dbReference type="InParanoid" id="B8C7Q3"/>
<dbReference type="PANTHER" id="PTHR12126">
    <property type="entry name" value="NADH-UBIQUINONE OXIDOREDUCTASE 39 KDA SUBUNIT-RELATED"/>
    <property type="match status" value="1"/>
</dbReference>
<dbReference type="eggNOG" id="ENOG502T284">
    <property type="taxonomic scope" value="Eukaryota"/>
</dbReference>
<name>B8C7Q3_THAPS</name>
<dbReference type="AlphaFoldDB" id="B8C7Q3"/>
<dbReference type="KEGG" id="tps:THAPSDRAFT_23904"/>
<organism evidence="2 3">
    <name type="scientific">Thalassiosira pseudonana</name>
    <name type="common">Marine diatom</name>
    <name type="synonym">Cyclotella nana</name>
    <dbReference type="NCBI Taxonomy" id="35128"/>
    <lineage>
        <taxon>Eukaryota</taxon>
        <taxon>Sar</taxon>
        <taxon>Stramenopiles</taxon>
        <taxon>Ochrophyta</taxon>
        <taxon>Bacillariophyta</taxon>
        <taxon>Coscinodiscophyceae</taxon>
        <taxon>Thalassiosirophycidae</taxon>
        <taxon>Thalassiosirales</taxon>
        <taxon>Thalassiosiraceae</taxon>
        <taxon>Thalassiosira</taxon>
    </lineage>
</organism>
<gene>
    <name evidence="2" type="ORF">THAPSDRAFT_23904</name>
</gene>
<dbReference type="Proteomes" id="UP000001449">
    <property type="component" value="Chromosome 9"/>
</dbReference>
<feature type="chain" id="PRO_5002866368" description="NAD-dependent epimerase/dehydratase domain-containing protein" evidence="1">
    <location>
        <begin position="22"/>
        <end position="593"/>
    </location>
</feature>
<dbReference type="PaxDb" id="35128-Thaps23904"/>
<dbReference type="GO" id="GO:0006744">
    <property type="term" value="P:ubiquinone biosynthetic process"/>
    <property type="evidence" value="ECO:0000318"/>
    <property type="project" value="GO_Central"/>
</dbReference>